<evidence type="ECO:0000313" key="1">
    <source>
        <dbReference type="EMBL" id="MDP0971574.1"/>
    </source>
</evidence>
<name>A0AAW8AQQ9_KLEPN</name>
<protein>
    <submittedName>
        <fullName evidence="1">50S ribosomal protein L3</fullName>
    </submittedName>
</protein>
<dbReference type="GO" id="GO:0005840">
    <property type="term" value="C:ribosome"/>
    <property type="evidence" value="ECO:0007669"/>
    <property type="project" value="UniProtKB-KW"/>
</dbReference>
<dbReference type="Gene3D" id="2.40.30.10">
    <property type="entry name" value="Translation factors"/>
    <property type="match status" value="1"/>
</dbReference>
<keyword evidence="1" id="KW-0687">Ribonucleoprotein</keyword>
<dbReference type="Proteomes" id="UP001244490">
    <property type="component" value="Unassembled WGS sequence"/>
</dbReference>
<dbReference type="AlphaFoldDB" id="A0AAW8AQQ9"/>
<reference evidence="1" key="1">
    <citation type="submission" date="2023-07" db="EMBL/GenBank/DDBJ databases">
        <authorList>
            <person name="Peng Z."/>
        </authorList>
    </citation>
    <scope>NUCLEOTIDE SEQUENCE</scope>
    <source>
        <strain evidence="1">KP219</strain>
    </source>
</reference>
<feature type="non-terminal residue" evidence="1">
    <location>
        <position position="1"/>
    </location>
</feature>
<accession>A0AAW8AQQ9</accession>
<gene>
    <name evidence="1" type="primary">rplC</name>
    <name evidence="1" type="ORF">Q6294_32030</name>
</gene>
<evidence type="ECO:0000313" key="2">
    <source>
        <dbReference type="Proteomes" id="UP001244490"/>
    </source>
</evidence>
<organism evidence="1 2">
    <name type="scientific">Klebsiella pneumoniae</name>
    <dbReference type="NCBI Taxonomy" id="573"/>
    <lineage>
        <taxon>Bacteria</taxon>
        <taxon>Pseudomonadati</taxon>
        <taxon>Pseudomonadota</taxon>
        <taxon>Gammaproteobacteria</taxon>
        <taxon>Enterobacterales</taxon>
        <taxon>Enterobacteriaceae</taxon>
        <taxon>Klebsiella/Raoultella group</taxon>
        <taxon>Klebsiella</taxon>
        <taxon>Klebsiella pneumoniae complex</taxon>
    </lineage>
</organism>
<dbReference type="EMBL" id="JAUUIA010000926">
    <property type="protein sequence ID" value="MDP0971574.1"/>
    <property type="molecule type" value="Genomic_DNA"/>
</dbReference>
<dbReference type="InterPro" id="IPR009000">
    <property type="entry name" value="Transl_B-barrel_sf"/>
</dbReference>
<sequence length="32" mass="3329">VSIDAERNLILIRGAVPGSTGGHVMIRPSIKA</sequence>
<proteinExistence type="predicted"/>
<comment type="caution">
    <text evidence="1">The sequence shown here is derived from an EMBL/GenBank/DDBJ whole genome shotgun (WGS) entry which is preliminary data.</text>
</comment>
<keyword evidence="1" id="KW-0689">Ribosomal protein</keyword>
<dbReference type="SUPFAM" id="SSF50447">
    <property type="entry name" value="Translation proteins"/>
    <property type="match status" value="1"/>
</dbReference>